<evidence type="ECO:0000313" key="1">
    <source>
        <dbReference type="EMBL" id="WAQ81722.1"/>
    </source>
</evidence>
<evidence type="ECO:0000313" key="2">
    <source>
        <dbReference type="Proteomes" id="UP001164743"/>
    </source>
</evidence>
<sequence>MVLEYLNPKALLTSSNIVRPQSTTIVCQPEIDSLSISHLRPRTFSFKFNSQFGNLHQPASNFGARDDPVTDVSLRPSGRFTAKISSAPGTPTQLIGRAHERNLLGQKRCNPTNQRPVDSPEWHIVKCSSRMEYFPNRSIGLDQLAKQRVPTYCALSLRLATTNPTGYTTN</sequence>
<dbReference type="Proteomes" id="UP001164743">
    <property type="component" value="Chromosome 2A"/>
</dbReference>
<dbReference type="RefSeq" id="XP_053017277.1">
    <property type="nucleotide sequence ID" value="XM_053166351.1"/>
</dbReference>
<proteinExistence type="predicted"/>
<name>A0ABY7CCS7_9BASI</name>
<organism evidence="1 2">
    <name type="scientific">Puccinia triticina</name>
    <dbReference type="NCBI Taxonomy" id="208348"/>
    <lineage>
        <taxon>Eukaryota</taxon>
        <taxon>Fungi</taxon>
        <taxon>Dikarya</taxon>
        <taxon>Basidiomycota</taxon>
        <taxon>Pucciniomycotina</taxon>
        <taxon>Pucciniomycetes</taxon>
        <taxon>Pucciniales</taxon>
        <taxon>Pucciniaceae</taxon>
        <taxon>Puccinia</taxon>
    </lineage>
</organism>
<accession>A0ABY7CCS7</accession>
<dbReference type="EMBL" id="CP110422">
    <property type="protein sequence ID" value="WAQ81722.1"/>
    <property type="molecule type" value="Genomic_DNA"/>
</dbReference>
<reference evidence="1" key="1">
    <citation type="submission" date="2022-10" db="EMBL/GenBank/DDBJ databases">
        <title>Puccinia triticina Genome sequencing and assembly.</title>
        <authorList>
            <person name="Li C."/>
        </authorList>
    </citation>
    <scope>NUCLEOTIDE SEQUENCE</scope>
    <source>
        <strain evidence="1">Pt15</strain>
    </source>
</reference>
<keyword evidence="2" id="KW-1185">Reference proteome</keyword>
<dbReference type="GeneID" id="77807235"/>
<protein>
    <submittedName>
        <fullName evidence="1">Uncharacterized protein</fullName>
    </submittedName>
</protein>
<gene>
    <name evidence="1" type="ORF">PtA15_2A33</name>
</gene>